<dbReference type="CDD" id="cd00075">
    <property type="entry name" value="HATPase"/>
    <property type="match status" value="1"/>
</dbReference>
<dbReference type="SUPFAM" id="SSF47384">
    <property type="entry name" value="Homodimeric domain of signal transducing histidine kinase"/>
    <property type="match status" value="1"/>
</dbReference>
<protein>
    <recommendedName>
        <fullName evidence="2">histidine kinase</fullName>
        <ecNumber evidence="2">2.7.13.3</ecNumber>
    </recommendedName>
</protein>
<dbReference type="Gene3D" id="1.10.287.130">
    <property type="match status" value="1"/>
</dbReference>
<dbReference type="SMART" id="SM00086">
    <property type="entry name" value="PAC"/>
    <property type="match status" value="2"/>
</dbReference>
<evidence type="ECO:0000256" key="6">
    <source>
        <dbReference type="SAM" id="Coils"/>
    </source>
</evidence>
<dbReference type="InterPro" id="IPR036097">
    <property type="entry name" value="HisK_dim/P_sf"/>
</dbReference>
<feature type="domain" description="Histidine kinase" evidence="7">
    <location>
        <begin position="293"/>
        <end position="505"/>
    </location>
</feature>
<dbReference type="Pfam" id="PF08447">
    <property type="entry name" value="PAS_3"/>
    <property type="match status" value="1"/>
</dbReference>
<proteinExistence type="predicted"/>
<dbReference type="PANTHER" id="PTHR43304:SF1">
    <property type="entry name" value="PAC DOMAIN-CONTAINING PROTEIN"/>
    <property type="match status" value="1"/>
</dbReference>
<dbReference type="CDD" id="cd00082">
    <property type="entry name" value="HisKA"/>
    <property type="match status" value="1"/>
</dbReference>
<dbReference type="Gene3D" id="3.30.450.20">
    <property type="entry name" value="PAS domain"/>
    <property type="match status" value="2"/>
</dbReference>
<evidence type="ECO:0000313" key="10">
    <source>
        <dbReference type="EMBL" id="MDN4164767.1"/>
    </source>
</evidence>
<dbReference type="InterPro" id="IPR004358">
    <property type="entry name" value="Sig_transdc_His_kin-like_C"/>
</dbReference>
<dbReference type="SMART" id="SM00388">
    <property type="entry name" value="HisKA"/>
    <property type="match status" value="1"/>
</dbReference>
<dbReference type="SUPFAM" id="SSF55874">
    <property type="entry name" value="ATPase domain of HSP90 chaperone/DNA topoisomerase II/histidine kinase"/>
    <property type="match status" value="1"/>
</dbReference>
<evidence type="ECO:0000256" key="2">
    <source>
        <dbReference type="ARBA" id="ARBA00012438"/>
    </source>
</evidence>
<reference evidence="10" key="1">
    <citation type="submission" date="2023-06" db="EMBL/GenBank/DDBJ databases">
        <title>Cytophagales bacterium Strain LB-30, isolated from soil.</title>
        <authorList>
            <person name="Liu B."/>
        </authorList>
    </citation>
    <scope>NUCLEOTIDE SEQUENCE</scope>
    <source>
        <strain evidence="10">LB-30</strain>
    </source>
</reference>
<dbReference type="Gene3D" id="3.30.565.10">
    <property type="entry name" value="Histidine kinase-like ATPase, C-terminal domain"/>
    <property type="match status" value="1"/>
</dbReference>
<dbReference type="Pfam" id="PF13426">
    <property type="entry name" value="PAS_9"/>
    <property type="match status" value="1"/>
</dbReference>
<feature type="domain" description="PAS" evidence="8">
    <location>
        <begin position="35"/>
        <end position="107"/>
    </location>
</feature>
<dbReference type="PANTHER" id="PTHR43304">
    <property type="entry name" value="PHYTOCHROME-LIKE PROTEIN CPH1"/>
    <property type="match status" value="1"/>
</dbReference>
<dbReference type="PROSITE" id="PS50109">
    <property type="entry name" value="HIS_KIN"/>
    <property type="match status" value="1"/>
</dbReference>
<dbReference type="EMBL" id="JAUHJS010000002">
    <property type="protein sequence ID" value="MDN4164767.1"/>
    <property type="molecule type" value="Genomic_DNA"/>
</dbReference>
<dbReference type="SUPFAM" id="SSF55785">
    <property type="entry name" value="PYP-like sensor domain (PAS domain)"/>
    <property type="match status" value="2"/>
</dbReference>
<dbReference type="EC" id="2.7.13.3" evidence="2"/>
<dbReference type="InterPro" id="IPR035965">
    <property type="entry name" value="PAS-like_dom_sf"/>
</dbReference>
<keyword evidence="6" id="KW-0175">Coiled coil</keyword>
<dbReference type="Pfam" id="PF00512">
    <property type="entry name" value="HisKA"/>
    <property type="match status" value="1"/>
</dbReference>
<dbReference type="InterPro" id="IPR013655">
    <property type="entry name" value="PAS_fold_3"/>
</dbReference>
<dbReference type="InterPro" id="IPR005467">
    <property type="entry name" value="His_kinase_dom"/>
</dbReference>
<dbReference type="PROSITE" id="PS50113">
    <property type="entry name" value="PAC"/>
    <property type="match status" value="1"/>
</dbReference>
<dbReference type="InterPro" id="IPR052162">
    <property type="entry name" value="Sensor_kinase/Photoreceptor"/>
</dbReference>
<organism evidence="10 11">
    <name type="scientific">Shiella aurantiaca</name>
    <dbReference type="NCBI Taxonomy" id="3058365"/>
    <lineage>
        <taxon>Bacteria</taxon>
        <taxon>Pseudomonadati</taxon>
        <taxon>Bacteroidota</taxon>
        <taxon>Cytophagia</taxon>
        <taxon>Cytophagales</taxon>
        <taxon>Shiellaceae</taxon>
        <taxon>Shiella</taxon>
    </lineage>
</organism>
<dbReference type="RefSeq" id="WP_320003294.1">
    <property type="nucleotide sequence ID" value="NZ_JAUHJS010000002.1"/>
</dbReference>
<evidence type="ECO:0000256" key="3">
    <source>
        <dbReference type="ARBA" id="ARBA00022553"/>
    </source>
</evidence>
<evidence type="ECO:0000259" key="9">
    <source>
        <dbReference type="PROSITE" id="PS50113"/>
    </source>
</evidence>
<comment type="catalytic activity">
    <reaction evidence="1">
        <text>ATP + protein L-histidine = ADP + protein N-phospho-L-histidine.</text>
        <dbReference type="EC" id="2.7.13.3"/>
    </reaction>
</comment>
<dbReference type="Proteomes" id="UP001168552">
    <property type="component" value="Unassembled WGS sequence"/>
</dbReference>
<comment type="caution">
    <text evidence="10">The sequence shown here is derived from an EMBL/GenBank/DDBJ whole genome shotgun (WGS) entry which is preliminary data.</text>
</comment>
<dbReference type="CDD" id="cd00130">
    <property type="entry name" value="PAS"/>
    <property type="match status" value="2"/>
</dbReference>
<dbReference type="InterPro" id="IPR003594">
    <property type="entry name" value="HATPase_dom"/>
</dbReference>
<feature type="domain" description="PAC" evidence="9">
    <location>
        <begin position="111"/>
        <end position="163"/>
    </location>
</feature>
<name>A0ABT8F2T5_9BACT</name>
<dbReference type="SMART" id="SM00091">
    <property type="entry name" value="PAS"/>
    <property type="match status" value="2"/>
</dbReference>
<dbReference type="InterPro" id="IPR003661">
    <property type="entry name" value="HisK_dim/P_dom"/>
</dbReference>
<keyword evidence="3" id="KW-0597">Phosphoprotein</keyword>
<sequence length="509" mass="58541">MKENKRELDFLKREIEALKSRENTLLQENHKLQKELEKYEMAASGASDGLWDWDLETNETFISPPWREMLGYSEDDVHSRLGEWENLLHPDDRELATHALREYIDGKSEKYDVVFRLKNKQGNYRWIRSRATVLRNMSGHPVRISGSHTDITESKKAEEALYRSEKKFRNLFENSLVAMFRSDAHTGKFIEANQKTLELFEIDSIEGVYTTQFYVEGDACDNLIKALREKENVESQEIQLRTAAGKLIWVSFSARLYKEEGYIEAVLKDITDSKENLLELQRLNFELDNFVYHASHDLRSPLRSIMGLVNILKSENQPSARQKCIEMIEGSINRLDKFVVDLLSMSRANRIKEEVVPINFMIEINNSFTNFFHASTIKNLMIQTSVKHAIPFNGPVTQVRVILNNLISNAIKYRRHDIPLSLIQVNVEVQEDKVLLSVSDNGEGIPEEKLPHIFDMFYRASESSEGSGLGMYIVKNIINKIGGEISLQSKVGEGSTFSVVLPNTPIEEE</sequence>
<accession>A0ABT8F2T5</accession>
<evidence type="ECO:0000256" key="5">
    <source>
        <dbReference type="ARBA" id="ARBA00022777"/>
    </source>
</evidence>
<keyword evidence="4" id="KW-0808">Transferase</keyword>
<feature type="coiled-coil region" evidence="6">
    <location>
        <begin position="1"/>
        <end position="42"/>
    </location>
</feature>
<evidence type="ECO:0000259" key="7">
    <source>
        <dbReference type="PROSITE" id="PS50109"/>
    </source>
</evidence>
<keyword evidence="11" id="KW-1185">Reference proteome</keyword>
<keyword evidence="5" id="KW-0418">Kinase</keyword>
<dbReference type="InterPro" id="IPR001610">
    <property type="entry name" value="PAC"/>
</dbReference>
<dbReference type="PRINTS" id="PR00344">
    <property type="entry name" value="BCTRLSENSOR"/>
</dbReference>
<dbReference type="InterPro" id="IPR000014">
    <property type="entry name" value="PAS"/>
</dbReference>
<dbReference type="SMART" id="SM00387">
    <property type="entry name" value="HATPase_c"/>
    <property type="match status" value="1"/>
</dbReference>
<evidence type="ECO:0000256" key="4">
    <source>
        <dbReference type="ARBA" id="ARBA00022679"/>
    </source>
</evidence>
<dbReference type="NCBIfam" id="TIGR00229">
    <property type="entry name" value="sensory_box"/>
    <property type="match status" value="2"/>
</dbReference>
<evidence type="ECO:0000256" key="1">
    <source>
        <dbReference type="ARBA" id="ARBA00000085"/>
    </source>
</evidence>
<evidence type="ECO:0000313" key="11">
    <source>
        <dbReference type="Proteomes" id="UP001168552"/>
    </source>
</evidence>
<dbReference type="PROSITE" id="PS50112">
    <property type="entry name" value="PAS"/>
    <property type="match status" value="1"/>
</dbReference>
<dbReference type="InterPro" id="IPR000700">
    <property type="entry name" value="PAS-assoc_C"/>
</dbReference>
<dbReference type="Pfam" id="PF02518">
    <property type="entry name" value="HATPase_c"/>
    <property type="match status" value="1"/>
</dbReference>
<dbReference type="InterPro" id="IPR036890">
    <property type="entry name" value="HATPase_C_sf"/>
</dbReference>
<gene>
    <name evidence="10" type="ORF">QWY31_04595</name>
</gene>
<evidence type="ECO:0000259" key="8">
    <source>
        <dbReference type="PROSITE" id="PS50112"/>
    </source>
</evidence>